<dbReference type="InterPro" id="IPR009038">
    <property type="entry name" value="GOLD_dom"/>
</dbReference>
<reference evidence="5" key="1">
    <citation type="journal article" date="2015" name="BMC Genomics">
        <title>Draft genome of a commonly misdiagnosed multidrug resistant pathogen Candida auris.</title>
        <authorList>
            <person name="Chatterjee S."/>
            <person name="Alampalli S.V."/>
            <person name="Nageshan R.K."/>
            <person name="Chettiar S.T."/>
            <person name="Joshi S."/>
            <person name="Tatu U.S."/>
        </authorList>
    </citation>
    <scope>NUCLEOTIDE SEQUENCE [LARGE SCALE GENOMIC DNA]</scope>
    <source>
        <strain evidence="5">6684</strain>
    </source>
</reference>
<evidence type="ECO:0000256" key="1">
    <source>
        <dbReference type="SAM" id="Phobius"/>
    </source>
</evidence>
<feature type="chain" id="PRO_5005545279" description="GOLD domain-containing protein" evidence="2">
    <location>
        <begin position="26"/>
        <end position="301"/>
    </location>
</feature>
<organism evidence="4 5">
    <name type="scientific">Candidozyma auris</name>
    <name type="common">Yeast</name>
    <name type="synonym">Candida auris</name>
    <dbReference type="NCBI Taxonomy" id="498019"/>
    <lineage>
        <taxon>Eukaryota</taxon>
        <taxon>Fungi</taxon>
        <taxon>Dikarya</taxon>
        <taxon>Ascomycota</taxon>
        <taxon>Saccharomycotina</taxon>
        <taxon>Pichiomycetes</taxon>
        <taxon>Metschnikowiaceae</taxon>
        <taxon>Candidozyma</taxon>
    </lineage>
</organism>
<dbReference type="Pfam" id="PF01105">
    <property type="entry name" value="EMP24_GP25L"/>
    <property type="match status" value="1"/>
</dbReference>
<feature type="signal peptide" evidence="2">
    <location>
        <begin position="1"/>
        <end position="25"/>
    </location>
</feature>
<feature type="transmembrane region" description="Helical" evidence="1">
    <location>
        <begin position="274"/>
        <end position="295"/>
    </location>
</feature>
<dbReference type="Proteomes" id="UP000037122">
    <property type="component" value="Unassembled WGS sequence"/>
</dbReference>
<comment type="caution">
    <text evidence="4">The sequence shown here is derived from an EMBL/GenBank/DDBJ whole genome shotgun (WGS) entry which is preliminary data.</text>
</comment>
<gene>
    <name evidence="4" type="ORF">QG37_06934</name>
</gene>
<dbReference type="VEuPathDB" id="FungiDB:CJI96_0004435"/>
<protein>
    <recommendedName>
        <fullName evidence="3">GOLD domain-containing protein</fullName>
    </recommendedName>
</protein>
<dbReference type="VEuPathDB" id="FungiDB:CJJ07_005589"/>
<dbReference type="VEuPathDB" id="FungiDB:QG37_06934"/>
<feature type="domain" description="GOLD" evidence="3">
    <location>
        <begin position="25"/>
        <end position="296"/>
    </location>
</feature>
<name>A0A0L0NRM5_CANAR</name>
<keyword evidence="1" id="KW-1133">Transmembrane helix</keyword>
<evidence type="ECO:0000256" key="2">
    <source>
        <dbReference type="SAM" id="SignalP"/>
    </source>
</evidence>
<sequence>MHCKSSFKSWVVVFSILVFLTVTSSIGITVPAISSANVKLLSSSRNLLNCVGYRASKDDLIFVHLKTGERQTSQKLNLRVLDCDNNVLRAANDIVGDLSFIFTNLNSPLQIADDHHFNFLDRFNPRRDRARKDKTEVKYGELLDSFAESSLVYICFDNVFYDRSWSFKQQTRDIDLRVQIKIASTVLNVNYNEFAKYFSRISLAEDRGTSSAITKLEFTEEDFEEATSMLTAQLDKVSEQLKSSERILNTLKEHESHLRDVNEAIFAKYTTTSIAVLLSIVIFGLLQITFFKVYLKRKRIL</sequence>
<dbReference type="VEuPathDB" id="FungiDB:B9J08_004717"/>
<dbReference type="VEuPathDB" id="FungiDB:CJI97_004734"/>
<evidence type="ECO:0000313" key="4">
    <source>
        <dbReference type="EMBL" id="KND96817.1"/>
    </source>
</evidence>
<evidence type="ECO:0000259" key="3">
    <source>
        <dbReference type="SMART" id="SM01190"/>
    </source>
</evidence>
<dbReference type="SMART" id="SM01190">
    <property type="entry name" value="EMP24_GP25L"/>
    <property type="match status" value="1"/>
</dbReference>
<dbReference type="EMBL" id="LGST01000050">
    <property type="protein sequence ID" value="KND96817.1"/>
    <property type="molecule type" value="Genomic_DNA"/>
</dbReference>
<keyword evidence="2" id="KW-0732">Signal</keyword>
<proteinExistence type="predicted"/>
<keyword evidence="1" id="KW-0812">Transmembrane</keyword>
<dbReference type="AlphaFoldDB" id="A0A0L0NRM5"/>
<dbReference type="VEuPathDB" id="FungiDB:CJJ09_004729"/>
<accession>A0A0L0NRM5</accession>
<keyword evidence="1" id="KW-0472">Membrane</keyword>
<evidence type="ECO:0000313" key="5">
    <source>
        <dbReference type="Proteomes" id="UP000037122"/>
    </source>
</evidence>